<organism evidence="4 5">
    <name type="scientific">Tahibacter harae</name>
    <dbReference type="NCBI Taxonomy" id="2963937"/>
    <lineage>
        <taxon>Bacteria</taxon>
        <taxon>Pseudomonadati</taxon>
        <taxon>Pseudomonadota</taxon>
        <taxon>Gammaproteobacteria</taxon>
        <taxon>Lysobacterales</taxon>
        <taxon>Rhodanobacteraceae</taxon>
        <taxon>Tahibacter</taxon>
    </lineage>
</organism>
<comment type="caution">
    <text evidence="4">The sequence shown here is derived from an EMBL/GenBank/DDBJ whole genome shotgun (WGS) entry which is preliminary data.</text>
</comment>
<keyword evidence="4" id="KW-0808">Transferase</keyword>
<feature type="transmembrane region" description="Helical" evidence="1">
    <location>
        <begin position="93"/>
        <end position="118"/>
    </location>
</feature>
<protein>
    <submittedName>
        <fullName evidence="4">Histidine kinase</fullName>
    </submittedName>
</protein>
<evidence type="ECO:0000313" key="5">
    <source>
        <dbReference type="Proteomes" id="UP001165498"/>
    </source>
</evidence>
<keyword evidence="5" id="KW-1185">Reference proteome</keyword>
<gene>
    <name evidence="4" type="ORF">NM961_12545</name>
</gene>
<evidence type="ECO:0000256" key="1">
    <source>
        <dbReference type="SAM" id="Phobius"/>
    </source>
</evidence>
<sequence>MTAGSALRHGQSAAAPRPPAALSLQRTALLLAAGVWSAFFLIRSSLLLYAPGAVFDWGAQASRVLASVCGALLCLGMHLLLRRGGHSPWKMLLYALALALPAAALLDLAGAAIWRVFSSHYLNNPQRWLHPQELIEDYLTYLWVFVSWSALYVGAANAIEVRRRDQRLAAAEAAAQAAQLLALRLQIHPHFLFNTLNSLASLIALGRNEDSEKAVLTLSSFLRHTLSNLPYHSLSLAEEVRALGEYLDLETLRFGDRLRVQYRIADDCAALPVPSLILLPLVENAIKFGLAESEDGITLTLGAARDGEVLRLWVQDDGTGAVPARGGLGLGLANVRQRLQATYGEAAQLAAGPCAGGGGGGWRSEIRIPWAQLAGEGSA</sequence>
<dbReference type="RefSeq" id="WP_255914728.1">
    <property type="nucleotide sequence ID" value="NZ_JANFQO010000010.1"/>
</dbReference>
<dbReference type="InterPro" id="IPR050640">
    <property type="entry name" value="Bact_2-comp_sensor_kinase"/>
</dbReference>
<evidence type="ECO:0000313" key="4">
    <source>
        <dbReference type="EMBL" id="MCQ4165539.1"/>
    </source>
</evidence>
<dbReference type="GO" id="GO:0016301">
    <property type="term" value="F:kinase activity"/>
    <property type="evidence" value="ECO:0007669"/>
    <property type="project" value="UniProtKB-KW"/>
</dbReference>
<proteinExistence type="predicted"/>
<keyword evidence="4" id="KW-0418">Kinase</keyword>
<evidence type="ECO:0000259" key="3">
    <source>
        <dbReference type="Pfam" id="PF06580"/>
    </source>
</evidence>
<feature type="transmembrane region" description="Helical" evidence="1">
    <location>
        <begin position="27"/>
        <end position="49"/>
    </location>
</feature>
<reference evidence="4" key="1">
    <citation type="submission" date="2022-07" db="EMBL/GenBank/DDBJ databases">
        <title>Tahibacter sp., a new gammaproteobacterium isolated from the silt sample collected at pig farm.</title>
        <authorList>
            <person name="Chen H."/>
        </authorList>
    </citation>
    <scope>NUCLEOTIDE SEQUENCE</scope>
    <source>
        <strain evidence="4">P2K</strain>
    </source>
</reference>
<dbReference type="SUPFAM" id="SSF55874">
    <property type="entry name" value="ATPase domain of HSP90 chaperone/DNA topoisomerase II/histidine kinase"/>
    <property type="match status" value="1"/>
</dbReference>
<dbReference type="PANTHER" id="PTHR34220:SF7">
    <property type="entry name" value="SENSOR HISTIDINE KINASE YPDA"/>
    <property type="match status" value="1"/>
</dbReference>
<keyword evidence="1" id="KW-1133">Transmembrane helix</keyword>
<dbReference type="InterPro" id="IPR003594">
    <property type="entry name" value="HATPase_dom"/>
</dbReference>
<feature type="domain" description="Histidine kinase/HSP90-like ATPase" evidence="2">
    <location>
        <begin position="277"/>
        <end position="369"/>
    </location>
</feature>
<dbReference type="InterPro" id="IPR036890">
    <property type="entry name" value="HATPase_C_sf"/>
</dbReference>
<name>A0ABT1QTD7_9GAMM</name>
<dbReference type="Gene3D" id="3.30.565.10">
    <property type="entry name" value="Histidine kinase-like ATPase, C-terminal domain"/>
    <property type="match status" value="1"/>
</dbReference>
<feature type="transmembrane region" description="Helical" evidence="1">
    <location>
        <begin position="138"/>
        <end position="159"/>
    </location>
</feature>
<keyword evidence="1" id="KW-0472">Membrane</keyword>
<feature type="transmembrane region" description="Helical" evidence="1">
    <location>
        <begin position="61"/>
        <end position="81"/>
    </location>
</feature>
<evidence type="ECO:0000259" key="2">
    <source>
        <dbReference type="Pfam" id="PF02518"/>
    </source>
</evidence>
<dbReference type="Proteomes" id="UP001165498">
    <property type="component" value="Unassembled WGS sequence"/>
</dbReference>
<accession>A0ABT1QTD7</accession>
<keyword evidence="1" id="KW-0812">Transmembrane</keyword>
<dbReference type="EMBL" id="JANFQO010000010">
    <property type="protein sequence ID" value="MCQ4165539.1"/>
    <property type="molecule type" value="Genomic_DNA"/>
</dbReference>
<dbReference type="Pfam" id="PF02518">
    <property type="entry name" value="HATPase_c"/>
    <property type="match status" value="1"/>
</dbReference>
<dbReference type="InterPro" id="IPR010559">
    <property type="entry name" value="Sig_transdc_His_kin_internal"/>
</dbReference>
<dbReference type="Pfam" id="PF06580">
    <property type="entry name" value="His_kinase"/>
    <property type="match status" value="1"/>
</dbReference>
<dbReference type="PANTHER" id="PTHR34220">
    <property type="entry name" value="SENSOR HISTIDINE KINASE YPDA"/>
    <property type="match status" value="1"/>
</dbReference>
<feature type="domain" description="Signal transduction histidine kinase internal region" evidence="3">
    <location>
        <begin position="178"/>
        <end position="258"/>
    </location>
</feature>